<dbReference type="OrthoDB" id="3781271at2759"/>
<evidence type="ECO:0000256" key="3">
    <source>
        <dbReference type="ARBA" id="ARBA00022487"/>
    </source>
</evidence>
<dbReference type="ESTHER" id="talis-a0a0u1lv91">
    <property type="family name" value="Glucuronoyl_esterase"/>
</dbReference>
<dbReference type="SUPFAM" id="SSF53474">
    <property type="entry name" value="alpha/beta-Hydrolases"/>
    <property type="match status" value="1"/>
</dbReference>
<organism evidence="14 15">
    <name type="scientific">Talaromyces islandicus</name>
    <name type="common">Penicillium islandicum</name>
    <dbReference type="NCBI Taxonomy" id="28573"/>
    <lineage>
        <taxon>Eukaryota</taxon>
        <taxon>Fungi</taxon>
        <taxon>Dikarya</taxon>
        <taxon>Ascomycota</taxon>
        <taxon>Pezizomycotina</taxon>
        <taxon>Eurotiomycetes</taxon>
        <taxon>Eurotiomycetidae</taxon>
        <taxon>Eurotiales</taxon>
        <taxon>Trichocomaceae</taxon>
        <taxon>Talaromyces</taxon>
        <taxon>Talaromyces sect. Islandici</taxon>
    </lineage>
</organism>
<keyword evidence="4" id="KW-0732">Signal</keyword>
<dbReference type="STRING" id="28573.A0A0U1LV91"/>
<keyword evidence="6" id="KW-0805">Transcription regulation</keyword>
<dbReference type="EC" id="3.1.1.117" evidence="11"/>
<dbReference type="InterPro" id="IPR029058">
    <property type="entry name" value="AB_hydrolase_fold"/>
</dbReference>
<keyword evidence="15" id="KW-1185">Reference proteome</keyword>
<dbReference type="AlphaFoldDB" id="A0A0U1LV91"/>
<evidence type="ECO:0000256" key="5">
    <source>
        <dbReference type="ARBA" id="ARBA00022801"/>
    </source>
</evidence>
<dbReference type="InterPro" id="IPR050613">
    <property type="entry name" value="Sec_Metabolite_Reg"/>
</dbReference>
<comment type="similarity">
    <text evidence="2">Belongs to the carbohydrate esterase 15 (CE15) family.</text>
</comment>
<accession>A0A0U1LV91</accession>
<evidence type="ECO:0000256" key="10">
    <source>
        <dbReference type="ARBA" id="ARBA00024511"/>
    </source>
</evidence>
<dbReference type="CDD" id="cd12148">
    <property type="entry name" value="fungal_TF_MHR"/>
    <property type="match status" value="1"/>
</dbReference>
<feature type="region of interest" description="Disordered" evidence="12">
    <location>
        <begin position="89"/>
        <end position="109"/>
    </location>
</feature>
<dbReference type="GO" id="GO:0052689">
    <property type="term" value="F:carboxylic ester hydrolase activity"/>
    <property type="evidence" value="ECO:0007669"/>
    <property type="project" value="UniProtKB-KW"/>
</dbReference>
<dbReference type="Gene3D" id="3.40.50.1820">
    <property type="entry name" value="alpha/beta hydrolase"/>
    <property type="match status" value="1"/>
</dbReference>
<name>A0A0U1LV91_TALIS</name>
<keyword evidence="3" id="KW-0719">Serine esterase</keyword>
<dbReference type="GO" id="GO:0046274">
    <property type="term" value="P:lignin catabolic process"/>
    <property type="evidence" value="ECO:0007669"/>
    <property type="project" value="UniProtKB-KW"/>
</dbReference>
<comment type="subcellular location">
    <subcellularLocation>
        <location evidence="1">Nucleus</location>
    </subcellularLocation>
</comment>
<evidence type="ECO:0000256" key="9">
    <source>
        <dbReference type="ARBA" id="ARBA00023242"/>
    </source>
</evidence>
<evidence type="ECO:0000256" key="8">
    <source>
        <dbReference type="ARBA" id="ARBA00023185"/>
    </source>
</evidence>
<evidence type="ECO:0000259" key="13">
    <source>
        <dbReference type="Pfam" id="PF22244"/>
    </source>
</evidence>
<evidence type="ECO:0000256" key="11">
    <source>
        <dbReference type="ARBA" id="ARBA00026105"/>
    </source>
</evidence>
<dbReference type="InterPro" id="IPR054579">
    <property type="entry name" value="GCE-like_dom"/>
</dbReference>
<evidence type="ECO:0000256" key="1">
    <source>
        <dbReference type="ARBA" id="ARBA00004123"/>
    </source>
</evidence>
<evidence type="ECO:0000313" key="15">
    <source>
        <dbReference type="Proteomes" id="UP000054383"/>
    </source>
</evidence>
<gene>
    <name evidence="14" type="ORF">PISL3812_04036</name>
</gene>
<keyword evidence="8" id="KW-0439">Lignin degradation</keyword>
<sequence>MSKLSLTDDEAVYIGGSHWITILEDIRPLKDELYDAYSDAAQTRESTPFDPGLMLRVELRRTIWMVLYQMDFFTSTEVGLPRIIKDSQCDTHTPTHPGDNDFGTSSSQPVANPSPLLHIIHRHTIIKVAAEIYDATEAAKPSSDTITALASKLETAPLDDPASNDFGRPHKAVYLLHRRSFINETAGDEGTRSNELCIESALAILDHHQRMGEETGPCGLMFCIRWKVVALNHEILQATMMLCFALNGSDTFAESLDQLPGFASLGTFDFGQNMALDLSLFAIDDNTMAFGSMLDESVAYPDLNIRSATAAATASCSALPSSPSLHPIANVLPDPFAWYPAATPSGRVSTLADWQCHQSQLSIIIQQLELGTKPPSPSTVSSTYSASGNSGTLNINASDNGKNISFSVGIQYPSSGSGPFPAIIAYGGPSIPIPSGIATITLDNGAIAAQDSASSRGEGLFYTLYGSDSDSGAMIAWAWAVSLIIDELEATPKANIDTTKLGITGCSRNGKGALVAGAYDSRIALTIPQESGSGGSACWRLSDAEEGAPQNVQTASEIVQENVWFSTSFNTFSNNTNLLPFDHHQLAGLIAPRALFFIDNSGYQWLGPWSSWGCNLASHTIWQAQNVPDNMGFSMSSNHAHCSFPSEQQSDLDAYIGKFLLGQSTNTSIQSNYGGVDFPKAQWIDWTVPDLTS</sequence>
<evidence type="ECO:0000256" key="6">
    <source>
        <dbReference type="ARBA" id="ARBA00023015"/>
    </source>
</evidence>
<keyword evidence="7" id="KW-0804">Transcription</keyword>
<proteinExistence type="inferred from homology"/>
<protein>
    <recommendedName>
        <fullName evidence="11">(4-O-methyl)-D-glucuronate--lignin esterase</fullName>
        <ecNumber evidence="11">3.1.1.117</ecNumber>
    </recommendedName>
</protein>
<dbReference type="PANTHER" id="PTHR31001:SF49">
    <property type="entry name" value="ZN(II)2CYS6 TRANSCRIPTION FACTOR (EUROFUNG)"/>
    <property type="match status" value="1"/>
</dbReference>
<evidence type="ECO:0000256" key="7">
    <source>
        <dbReference type="ARBA" id="ARBA00023163"/>
    </source>
</evidence>
<dbReference type="Pfam" id="PF22244">
    <property type="entry name" value="GCE_fung"/>
    <property type="match status" value="1"/>
</dbReference>
<comment type="catalytic activity">
    <reaction evidence="10">
        <text>a 4-O-methyl-alpha-D-glucuronosyl ester derivative + H2O = 4-O-methyl-alpha-D-glucuronate derivative + an alcohol + H(+)</text>
        <dbReference type="Rhea" id="RHEA:67452"/>
        <dbReference type="ChEBI" id="CHEBI:15377"/>
        <dbReference type="ChEBI" id="CHEBI:15378"/>
        <dbReference type="ChEBI" id="CHEBI:30879"/>
        <dbReference type="ChEBI" id="CHEBI:171667"/>
        <dbReference type="ChEBI" id="CHEBI:171668"/>
        <dbReference type="EC" id="3.1.1.117"/>
    </reaction>
    <physiologicalReaction direction="left-to-right" evidence="10">
        <dbReference type="Rhea" id="RHEA:67453"/>
    </physiologicalReaction>
</comment>
<evidence type="ECO:0000313" key="14">
    <source>
        <dbReference type="EMBL" id="CRG87022.1"/>
    </source>
</evidence>
<dbReference type="PANTHER" id="PTHR31001">
    <property type="entry name" value="UNCHARACTERIZED TRANSCRIPTIONAL REGULATORY PROTEIN"/>
    <property type="match status" value="1"/>
</dbReference>
<evidence type="ECO:0000256" key="2">
    <source>
        <dbReference type="ARBA" id="ARBA00010092"/>
    </source>
</evidence>
<evidence type="ECO:0000256" key="4">
    <source>
        <dbReference type="ARBA" id="ARBA00022729"/>
    </source>
</evidence>
<dbReference type="EMBL" id="CVMT01000003">
    <property type="protein sequence ID" value="CRG87022.1"/>
    <property type="molecule type" value="Genomic_DNA"/>
</dbReference>
<dbReference type="GO" id="GO:0005634">
    <property type="term" value="C:nucleus"/>
    <property type="evidence" value="ECO:0007669"/>
    <property type="project" value="UniProtKB-SubCell"/>
</dbReference>
<keyword evidence="5" id="KW-0378">Hydrolase</keyword>
<feature type="domain" description="4-O-methyl-glucuronoyl methylesterase-like" evidence="13">
    <location>
        <begin position="395"/>
        <end position="624"/>
    </location>
</feature>
<evidence type="ECO:0000256" key="12">
    <source>
        <dbReference type="SAM" id="MobiDB-lite"/>
    </source>
</evidence>
<reference evidence="14 15" key="1">
    <citation type="submission" date="2015-04" db="EMBL/GenBank/DDBJ databases">
        <authorList>
            <person name="Syromyatnikov M.Y."/>
            <person name="Popov V.N."/>
        </authorList>
    </citation>
    <scope>NUCLEOTIDE SEQUENCE [LARGE SCALE GENOMIC DNA]</scope>
    <source>
        <strain evidence="14">WF-38-12</strain>
    </source>
</reference>
<dbReference type="Proteomes" id="UP000054383">
    <property type="component" value="Unassembled WGS sequence"/>
</dbReference>
<keyword evidence="9" id="KW-0539">Nucleus</keyword>